<evidence type="ECO:0000256" key="1">
    <source>
        <dbReference type="SAM" id="MobiDB-lite"/>
    </source>
</evidence>
<dbReference type="Pfam" id="PF20901">
    <property type="entry name" value="Sf6_terminase"/>
    <property type="match status" value="1"/>
</dbReference>
<evidence type="ECO:0008006" key="4">
    <source>
        <dbReference type="Google" id="ProtNLM"/>
    </source>
</evidence>
<dbReference type="OrthoDB" id="7573036at2"/>
<dbReference type="AlphaFoldDB" id="A0A1I7IV49"/>
<gene>
    <name evidence="2" type="ORF">SAMN05216417_1282</name>
</gene>
<feature type="region of interest" description="Disordered" evidence="1">
    <location>
        <begin position="59"/>
        <end position="96"/>
    </location>
</feature>
<organism evidence="2 3">
    <name type="scientific">Nitrosospira multiformis</name>
    <dbReference type="NCBI Taxonomy" id="1231"/>
    <lineage>
        <taxon>Bacteria</taxon>
        <taxon>Pseudomonadati</taxon>
        <taxon>Pseudomonadota</taxon>
        <taxon>Betaproteobacteria</taxon>
        <taxon>Nitrosomonadales</taxon>
        <taxon>Nitrosomonadaceae</taxon>
        <taxon>Nitrosospira</taxon>
    </lineage>
</organism>
<protein>
    <recommendedName>
        <fullName evidence="4">Homeodomain-like domain-containing protein</fullName>
    </recommendedName>
</protein>
<evidence type="ECO:0000313" key="3">
    <source>
        <dbReference type="Proteomes" id="UP000182649"/>
    </source>
</evidence>
<accession>A0A1I7IV49</accession>
<feature type="compositionally biased region" description="Polar residues" evidence="1">
    <location>
        <begin position="69"/>
        <end position="86"/>
    </location>
</feature>
<dbReference type="EMBL" id="FPBZ01000028">
    <property type="protein sequence ID" value="SFU76813.1"/>
    <property type="molecule type" value="Genomic_DNA"/>
</dbReference>
<sequence>MKPGITDWRTIEAAYRAGSTPLRQMAAKHAVSHVAIIKHARRRGWTRGKVPRIGACNTRQSEGRLTGNRAANSSTPGNLAGNSHATRSTRRGVPSRKTPELIERILAGIADGKSTRAVCNEVGIGQRTIWDWLAADREFSQQYARAKIFCADCLADEIIEIADDSSQDTYIDSKGQRVINHKAIAQAKLRIDARKWLAAKLAPKKYGKG</sequence>
<dbReference type="Proteomes" id="UP000182649">
    <property type="component" value="Unassembled WGS sequence"/>
</dbReference>
<name>A0A1I7IV49_9PROT</name>
<proteinExistence type="predicted"/>
<evidence type="ECO:0000313" key="2">
    <source>
        <dbReference type="EMBL" id="SFU76813.1"/>
    </source>
</evidence>
<reference evidence="2 3" key="1">
    <citation type="submission" date="2016-10" db="EMBL/GenBank/DDBJ databases">
        <authorList>
            <person name="de Groot N.N."/>
        </authorList>
    </citation>
    <scope>NUCLEOTIDE SEQUENCE [LARGE SCALE GENOMIC DNA]</scope>
    <source>
        <strain evidence="2 3">Nl14</strain>
    </source>
</reference>
<dbReference type="RefSeq" id="WP_074975986.1">
    <property type="nucleotide sequence ID" value="NZ_FPBZ01000028.1"/>
</dbReference>
<dbReference type="Gene3D" id="1.10.10.60">
    <property type="entry name" value="Homeodomain-like"/>
    <property type="match status" value="1"/>
</dbReference>
<dbReference type="InterPro" id="IPR048683">
    <property type="entry name" value="Sf6_terminase"/>
</dbReference>